<dbReference type="SUPFAM" id="SSF54695">
    <property type="entry name" value="POZ domain"/>
    <property type="match status" value="1"/>
</dbReference>
<gene>
    <name evidence="3" type="ORF">MGAL_10B083507</name>
</gene>
<dbReference type="PANTHER" id="PTHR45774:SF3">
    <property type="entry name" value="BTB (POZ) DOMAIN-CONTAINING 2B-RELATED"/>
    <property type="match status" value="1"/>
</dbReference>
<dbReference type="PANTHER" id="PTHR45774">
    <property type="entry name" value="BTB/POZ DOMAIN-CONTAINING"/>
    <property type="match status" value="1"/>
</dbReference>
<dbReference type="PROSITE" id="PS50097">
    <property type="entry name" value="BTB"/>
    <property type="match status" value="1"/>
</dbReference>
<feature type="region of interest" description="Disordered" evidence="1">
    <location>
        <begin position="1"/>
        <end position="21"/>
    </location>
</feature>
<dbReference type="Gene3D" id="1.25.40.420">
    <property type="match status" value="1"/>
</dbReference>
<dbReference type="InterPro" id="IPR011705">
    <property type="entry name" value="BACK"/>
</dbReference>
<feature type="compositionally biased region" description="Basic residues" evidence="1">
    <location>
        <begin position="1"/>
        <end position="16"/>
    </location>
</feature>
<comment type="caution">
    <text evidence="3">The sequence shown here is derived from an EMBL/GenBank/DDBJ whole genome shotgun (WGS) entry which is preliminary data.</text>
</comment>
<reference evidence="3" key="1">
    <citation type="submission" date="2018-11" db="EMBL/GenBank/DDBJ databases">
        <authorList>
            <person name="Alioto T."/>
            <person name="Alioto T."/>
        </authorList>
    </citation>
    <scope>NUCLEOTIDE SEQUENCE</scope>
</reference>
<dbReference type="InterPro" id="IPR000210">
    <property type="entry name" value="BTB/POZ_dom"/>
</dbReference>
<dbReference type="Gene3D" id="3.30.710.10">
    <property type="entry name" value="Potassium Channel Kv1.1, Chain A"/>
    <property type="match status" value="1"/>
</dbReference>
<dbReference type="EMBL" id="UYJE01007480">
    <property type="protein sequence ID" value="VDI55298.1"/>
    <property type="molecule type" value="Genomic_DNA"/>
</dbReference>
<dbReference type="OrthoDB" id="6155462at2759"/>
<dbReference type="Pfam" id="PF00651">
    <property type="entry name" value="BTB"/>
    <property type="match status" value="1"/>
</dbReference>
<keyword evidence="4" id="KW-1185">Reference proteome</keyword>
<dbReference type="Pfam" id="PF07707">
    <property type="entry name" value="BACK"/>
    <property type="match status" value="1"/>
</dbReference>
<accession>A0A8B6FXJ8</accession>
<dbReference type="Proteomes" id="UP000596742">
    <property type="component" value="Unassembled WGS sequence"/>
</dbReference>
<dbReference type="InterPro" id="IPR011333">
    <property type="entry name" value="SKP1/BTB/POZ_sf"/>
</dbReference>
<protein>
    <submittedName>
        <fullName evidence="3">BTB/POZ domain-containing protein 3/6</fullName>
    </submittedName>
</protein>
<name>A0A8B6FXJ8_MYTGA</name>
<dbReference type="SMART" id="SM00875">
    <property type="entry name" value="BACK"/>
    <property type="match status" value="1"/>
</dbReference>
<dbReference type="SMART" id="SM00225">
    <property type="entry name" value="BTB"/>
    <property type="match status" value="1"/>
</dbReference>
<evidence type="ECO:0000256" key="1">
    <source>
        <dbReference type="SAM" id="MobiDB-lite"/>
    </source>
</evidence>
<evidence type="ECO:0000313" key="3">
    <source>
        <dbReference type="EMBL" id="VDI55298.1"/>
    </source>
</evidence>
<dbReference type="AlphaFoldDB" id="A0A8B6FXJ8"/>
<proteinExistence type="predicted"/>
<feature type="domain" description="BTB" evidence="2">
    <location>
        <begin position="56"/>
        <end position="126"/>
    </location>
</feature>
<organism evidence="3 4">
    <name type="scientific">Mytilus galloprovincialis</name>
    <name type="common">Mediterranean mussel</name>
    <dbReference type="NCBI Taxonomy" id="29158"/>
    <lineage>
        <taxon>Eukaryota</taxon>
        <taxon>Metazoa</taxon>
        <taxon>Spiralia</taxon>
        <taxon>Lophotrochozoa</taxon>
        <taxon>Mollusca</taxon>
        <taxon>Bivalvia</taxon>
        <taxon>Autobranchia</taxon>
        <taxon>Pteriomorphia</taxon>
        <taxon>Mytilida</taxon>
        <taxon>Mytiloidea</taxon>
        <taxon>Mytilidae</taxon>
        <taxon>Mytilinae</taxon>
        <taxon>Mytilus</taxon>
    </lineage>
</organism>
<sequence length="498" mass="56936">MAFRKHNKRQSQKQPRKCGVPSVSNDCIIPLMVKEERSMENITCKLDQICLTEEMADVFFSFQLNKNMAQIPAHKMILALGSPVFKAMFYGSFPQNEGDIRIEDITLDTFKIMLKYLYTDHLQLSKDSVFPLMYAAQKYQIAGLISKCENYQQNELAVNNACTLFSHAKFFTMDKLKTKALKYIADNAMEVFKNDDFLLLSSENLVDIVKLDSVCIPEVEVFRAVLRWVDHKLTKSKIKIDGESRRDGLLKDGILFTIAIPLLSLQEFTSVVIPSCILTDEEQLQIFKALTIPSSASSCGKFRVCPRKGGRIVEVLLNDILYQGNINPRIRNHWGNLEAETLSVKANNKIKFKSVTIKPRFQNLSSENIWNFNVKCYVRNTFNEMDDFGESEDLESSDSATSTEESNVVINLPCDGGDYKLQIDKVIFQNDMLVMTIQPNDYTRGPKKSEWLARRCMIIILPDEDERFDGMMYQHKITQQTTLNLSLTGGHLAERLLN</sequence>
<evidence type="ECO:0000313" key="4">
    <source>
        <dbReference type="Proteomes" id="UP000596742"/>
    </source>
</evidence>
<evidence type="ECO:0000259" key="2">
    <source>
        <dbReference type="PROSITE" id="PS50097"/>
    </source>
</evidence>